<evidence type="ECO:0000256" key="1">
    <source>
        <dbReference type="ARBA" id="ARBA00004613"/>
    </source>
</evidence>
<organism evidence="3 4">
    <name type="scientific">Novosphingobium fuchskuhlense</name>
    <dbReference type="NCBI Taxonomy" id="1117702"/>
    <lineage>
        <taxon>Bacteria</taxon>
        <taxon>Pseudomonadati</taxon>
        <taxon>Pseudomonadota</taxon>
        <taxon>Alphaproteobacteria</taxon>
        <taxon>Sphingomonadales</taxon>
        <taxon>Sphingomonadaceae</taxon>
        <taxon>Novosphingobium</taxon>
    </lineage>
</organism>
<dbReference type="Gene3D" id="2.150.10.10">
    <property type="entry name" value="Serralysin-like metalloprotease, C-terminal"/>
    <property type="match status" value="2"/>
</dbReference>
<dbReference type="STRING" id="1117702.AQZ52_01760"/>
<dbReference type="InterPro" id="IPR050557">
    <property type="entry name" value="RTX_toxin/Mannuronan_C5-epim"/>
</dbReference>
<dbReference type="EMBL" id="LLZS01000001">
    <property type="protein sequence ID" value="KUR73718.1"/>
    <property type="molecule type" value="Genomic_DNA"/>
</dbReference>
<accession>A0A117UZI1</accession>
<dbReference type="Pfam" id="PF00353">
    <property type="entry name" value="HemolysinCabind"/>
    <property type="match status" value="2"/>
</dbReference>
<dbReference type="PRINTS" id="PR00313">
    <property type="entry name" value="CABNDNGRPT"/>
</dbReference>
<reference evidence="3 4" key="1">
    <citation type="submission" date="2015-10" db="EMBL/GenBank/DDBJ databases">
        <title>Draft genome sequence of Novosphingobium fuchskuhlense DSM 25065 isolated from a surface water sample of the southwest basin of Lake Grosse Fuchskuhle.</title>
        <authorList>
            <person name="Ruckert C."/>
            <person name="Winkler A."/>
            <person name="Glaeser J."/>
            <person name="Grossart H.-P."/>
            <person name="Kalinowski J."/>
            <person name="Glaeser S."/>
        </authorList>
    </citation>
    <scope>NUCLEOTIDE SEQUENCE [LARGE SCALE GENOMIC DNA]</scope>
    <source>
        <strain evidence="3 4">FNE08-7</strain>
    </source>
</reference>
<dbReference type="GO" id="GO:0005509">
    <property type="term" value="F:calcium ion binding"/>
    <property type="evidence" value="ECO:0007669"/>
    <property type="project" value="InterPro"/>
</dbReference>
<dbReference type="InterPro" id="IPR011049">
    <property type="entry name" value="Serralysin-like_metalloprot_C"/>
</dbReference>
<dbReference type="PANTHER" id="PTHR38340:SF1">
    <property type="entry name" value="S-LAYER PROTEIN"/>
    <property type="match status" value="1"/>
</dbReference>
<evidence type="ECO:0000313" key="3">
    <source>
        <dbReference type="EMBL" id="KUR73718.1"/>
    </source>
</evidence>
<comment type="subcellular location">
    <subcellularLocation>
        <location evidence="1">Secreted</location>
    </subcellularLocation>
</comment>
<dbReference type="Proteomes" id="UP000058012">
    <property type="component" value="Unassembled WGS sequence"/>
</dbReference>
<dbReference type="PROSITE" id="PS00330">
    <property type="entry name" value="HEMOLYSIN_CALCIUM"/>
    <property type="match status" value="4"/>
</dbReference>
<evidence type="ECO:0008006" key="5">
    <source>
        <dbReference type="Google" id="ProtNLM"/>
    </source>
</evidence>
<evidence type="ECO:0000256" key="2">
    <source>
        <dbReference type="ARBA" id="ARBA00022525"/>
    </source>
</evidence>
<dbReference type="SUPFAM" id="SSF51120">
    <property type="entry name" value="beta-Roll"/>
    <property type="match status" value="2"/>
</dbReference>
<evidence type="ECO:0000313" key="4">
    <source>
        <dbReference type="Proteomes" id="UP000058012"/>
    </source>
</evidence>
<dbReference type="InterPro" id="IPR018511">
    <property type="entry name" value="Hemolysin-typ_Ca-bd_CS"/>
</dbReference>
<comment type="caution">
    <text evidence="3">The sequence shown here is derived from an EMBL/GenBank/DDBJ whole genome shotgun (WGS) entry which is preliminary data.</text>
</comment>
<keyword evidence="2" id="KW-0964">Secreted</keyword>
<gene>
    <name evidence="3" type="ORF">AQZ52_01760</name>
</gene>
<protein>
    <recommendedName>
        <fullName evidence="5">Calcium-binding protein</fullName>
    </recommendedName>
</protein>
<proteinExistence type="predicted"/>
<dbReference type="RefSeq" id="WP_067906234.1">
    <property type="nucleotide sequence ID" value="NZ_KQ954244.1"/>
</dbReference>
<dbReference type="PANTHER" id="PTHR38340">
    <property type="entry name" value="S-LAYER PROTEIN"/>
    <property type="match status" value="1"/>
</dbReference>
<dbReference type="GO" id="GO:0005576">
    <property type="term" value="C:extracellular region"/>
    <property type="evidence" value="ECO:0007669"/>
    <property type="project" value="UniProtKB-SubCell"/>
</dbReference>
<dbReference type="AlphaFoldDB" id="A0A117UZI1"/>
<keyword evidence="4" id="KW-1185">Reference proteome</keyword>
<dbReference type="InterPro" id="IPR001343">
    <property type="entry name" value="Hemolysn_Ca-bd"/>
</dbReference>
<name>A0A117UZI1_9SPHN</name>
<sequence length="395" mass="40967">MVKLNTSWGGNFQLSQFKVATYFSAGLEPKITHGDLTIGTETFPDVASFRVMIPLSDIVTEPYDFHFGGTGLAFASGTSALAAGTISALHVTWGDYASEAYTLSGLSLTAADIAAAQKSSNPDATLAARIFSGNDDIELGHNADVANGYAGDDRLSGGGGYDTLYGGAGNDKLYGGPGHDDLYDVEGNNLFHGGAEYDTVHFVGARAGVTVNLALTRAQATGIGSDTLVLVENIEGSAFGDRFTGTDGSNEFRGLAGNDRLDGRAGDDFLVGGKGSDILIGGTGADMFGFSDIRTGIDTIVDMRAGQGDTIRLSRSAFVGMSNGALKADQFYAADGATQAHDASDRIVYDTATGALYFDADGAGGQAAVQFAIVGNDHHPLLDFSLFSVVPPFFF</sequence>